<comment type="caution">
    <text evidence="2">The sequence shown here is derived from an EMBL/GenBank/DDBJ whole genome shotgun (WGS) entry which is preliminary data.</text>
</comment>
<proteinExistence type="predicted"/>
<gene>
    <name evidence="2" type="ORF">INT45_000448</name>
</gene>
<dbReference type="Proteomes" id="UP000646827">
    <property type="component" value="Unassembled WGS sequence"/>
</dbReference>
<accession>A0A8H7VND9</accession>
<keyword evidence="3" id="KW-1185">Reference proteome</keyword>
<reference evidence="2 3" key="1">
    <citation type="submission" date="2020-12" db="EMBL/GenBank/DDBJ databases">
        <title>Metabolic potential, ecology and presence of endohyphal bacteria is reflected in genomic diversity of Mucoromycotina.</title>
        <authorList>
            <person name="Muszewska A."/>
            <person name="Okrasinska A."/>
            <person name="Steczkiewicz K."/>
            <person name="Drgas O."/>
            <person name="Orlowska M."/>
            <person name="Perlinska-Lenart U."/>
            <person name="Aleksandrzak-Piekarczyk T."/>
            <person name="Szatraj K."/>
            <person name="Zielenkiewicz U."/>
            <person name="Pilsyk S."/>
            <person name="Malc E."/>
            <person name="Mieczkowski P."/>
            <person name="Kruszewska J.S."/>
            <person name="Biernat P."/>
            <person name="Pawlowska J."/>
        </authorList>
    </citation>
    <scope>NUCLEOTIDE SEQUENCE [LARGE SCALE GENOMIC DNA]</scope>
    <source>
        <strain evidence="2 3">CBS 142.35</strain>
    </source>
</reference>
<feature type="compositionally biased region" description="Low complexity" evidence="1">
    <location>
        <begin position="158"/>
        <end position="169"/>
    </location>
</feature>
<sequence length="178" mass="19692">MCWFMDIYSKEKPSTANAAATDRKRKLSADTTYIGGDGVELGCLEIGKTNIQTKELMDGSIKMPVVMRDMLMELVEETTPLVNKLHILGYVIMGNKVSLLDMDIPDGYVTRIRRTKPATYPHSSKNFAVRFAPFEQEISLSEAEAEGPVIPRLYSIPSSSASSASSVSSNKRQNTSYN</sequence>
<organism evidence="2 3">
    <name type="scientific">Circinella minor</name>
    <dbReference type="NCBI Taxonomy" id="1195481"/>
    <lineage>
        <taxon>Eukaryota</taxon>
        <taxon>Fungi</taxon>
        <taxon>Fungi incertae sedis</taxon>
        <taxon>Mucoromycota</taxon>
        <taxon>Mucoromycotina</taxon>
        <taxon>Mucoromycetes</taxon>
        <taxon>Mucorales</taxon>
        <taxon>Lichtheimiaceae</taxon>
        <taxon>Circinella</taxon>
    </lineage>
</organism>
<dbReference type="AlphaFoldDB" id="A0A8H7VND9"/>
<evidence type="ECO:0000313" key="3">
    <source>
        <dbReference type="Proteomes" id="UP000646827"/>
    </source>
</evidence>
<evidence type="ECO:0000256" key="1">
    <source>
        <dbReference type="SAM" id="MobiDB-lite"/>
    </source>
</evidence>
<dbReference type="OrthoDB" id="2251053at2759"/>
<evidence type="ECO:0000313" key="2">
    <source>
        <dbReference type="EMBL" id="KAG2222833.1"/>
    </source>
</evidence>
<protein>
    <submittedName>
        <fullName evidence="2">Uncharacterized protein</fullName>
    </submittedName>
</protein>
<feature type="region of interest" description="Disordered" evidence="1">
    <location>
        <begin position="157"/>
        <end position="178"/>
    </location>
</feature>
<dbReference type="EMBL" id="JAEPRB010000073">
    <property type="protein sequence ID" value="KAG2222833.1"/>
    <property type="molecule type" value="Genomic_DNA"/>
</dbReference>
<name>A0A8H7VND9_9FUNG</name>